<accession>A0ABW1UQ12</accession>
<dbReference type="InterPro" id="IPR006091">
    <property type="entry name" value="Acyl-CoA_Oxase/DH_mid-dom"/>
</dbReference>
<comment type="cofactor">
    <cofactor evidence="1 5">
        <name>FAD</name>
        <dbReference type="ChEBI" id="CHEBI:57692"/>
    </cofactor>
</comment>
<sequence>MVELTAAQLMLHQMVQEFSANEVRPHDMAIDRERSFGSDLYRKLVDTGFLGLMLPEQYGGAGFDAVATAQTIYDLAVGNASVAVTLEGHYKTLDQLLKYGQPSLLDRYLPSATQRIFAFSMTEPSGGSDHSTLGSTAVRQGDHWVLNGNKIMITNGGLAEVYCVLVKTAPTEFSVFLVDQDMPGFKFGKQENFLGLTGTPIGEIFMENVVVPADHLLGKVGQGHEIGDNAHADARVLMGAVAAGIIEHELELAVDYAHQRKSGGQRLTDLQAIQRKIADIALAKETTALLYEEAARHKAKGQPYAEIAAMAKTHGSRQAVRAGDDTLQIYAGYGYSLDYPIEHLIRDARALEIAEGTVEKMRAEITQLEVAQRI</sequence>
<dbReference type="EMBL" id="JBHSSM010000017">
    <property type="protein sequence ID" value="MFC6315428.1"/>
    <property type="molecule type" value="Genomic_DNA"/>
</dbReference>
<dbReference type="Pfam" id="PF02770">
    <property type="entry name" value="Acyl-CoA_dh_M"/>
    <property type="match status" value="1"/>
</dbReference>
<dbReference type="Gene3D" id="2.40.110.10">
    <property type="entry name" value="Butyryl-CoA Dehydrogenase, subunit A, domain 2"/>
    <property type="match status" value="1"/>
</dbReference>
<evidence type="ECO:0000256" key="4">
    <source>
        <dbReference type="ARBA" id="ARBA00022827"/>
    </source>
</evidence>
<dbReference type="EC" id="1.-.-.-" evidence="9"/>
<evidence type="ECO:0000313" key="10">
    <source>
        <dbReference type="Proteomes" id="UP001596310"/>
    </source>
</evidence>
<dbReference type="InterPro" id="IPR009100">
    <property type="entry name" value="AcylCoA_DH/oxidase_NM_dom_sf"/>
</dbReference>
<gene>
    <name evidence="9" type="ORF">ACFQHW_07625</name>
</gene>
<feature type="domain" description="Acyl-CoA oxidase/dehydrogenase middle" evidence="7">
    <location>
        <begin position="118"/>
        <end position="209"/>
    </location>
</feature>
<evidence type="ECO:0000259" key="6">
    <source>
        <dbReference type="Pfam" id="PF00441"/>
    </source>
</evidence>
<comment type="caution">
    <text evidence="9">The sequence shown here is derived from an EMBL/GenBank/DDBJ whole genome shotgun (WGS) entry which is preliminary data.</text>
</comment>
<feature type="domain" description="Acyl-CoA dehydrogenase/oxidase C-terminal" evidence="6">
    <location>
        <begin position="231"/>
        <end position="366"/>
    </location>
</feature>
<dbReference type="SUPFAM" id="SSF56645">
    <property type="entry name" value="Acyl-CoA dehydrogenase NM domain-like"/>
    <property type="match status" value="1"/>
</dbReference>
<protein>
    <submittedName>
        <fullName evidence="9">Acyl-CoA dehydrogenase family protein</fullName>
        <ecNumber evidence="9">1.-.-.-</ecNumber>
    </submittedName>
</protein>
<feature type="domain" description="Acyl-CoA dehydrogenase/oxidase N-terminal" evidence="8">
    <location>
        <begin position="5"/>
        <end position="112"/>
    </location>
</feature>
<comment type="similarity">
    <text evidence="2 5">Belongs to the acyl-CoA dehydrogenase family.</text>
</comment>
<dbReference type="PANTHER" id="PTHR43884:SF12">
    <property type="entry name" value="ISOVALERYL-COA DEHYDROGENASE, MITOCHONDRIAL-RELATED"/>
    <property type="match status" value="1"/>
</dbReference>
<evidence type="ECO:0000313" key="9">
    <source>
        <dbReference type="EMBL" id="MFC6315428.1"/>
    </source>
</evidence>
<dbReference type="Gene3D" id="1.10.540.10">
    <property type="entry name" value="Acyl-CoA dehydrogenase/oxidase, N-terminal domain"/>
    <property type="match status" value="1"/>
</dbReference>
<evidence type="ECO:0000256" key="5">
    <source>
        <dbReference type="RuleBase" id="RU362125"/>
    </source>
</evidence>
<evidence type="ECO:0000256" key="3">
    <source>
        <dbReference type="ARBA" id="ARBA00022630"/>
    </source>
</evidence>
<dbReference type="InterPro" id="IPR036250">
    <property type="entry name" value="AcylCo_DH-like_C"/>
</dbReference>
<proteinExistence type="inferred from homology"/>
<dbReference type="PANTHER" id="PTHR43884">
    <property type="entry name" value="ACYL-COA DEHYDROGENASE"/>
    <property type="match status" value="1"/>
</dbReference>
<evidence type="ECO:0000259" key="7">
    <source>
        <dbReference type="Pfam" id="PF02770"/>
    </source>
</evidence>
<keyword evidence="3 5" id="KW-0285">Flavoprotein</keyword>
<keyword evidence="4 5" id="KW-0274">FAD</keyword>
<dbReference type="Gene3D" id="1.20.140.10">
    <property type="entry name" value="Butyryl-CoA Dehydrogenase, subunit A, domain 3"/>
    <property type="match status" value="1"/>
</dbReference>
<keyword evidence="10" id="KW-1185">Reference proteome</keyword>
<evidence type="ECO:0000259" key="8">
    <source>
        <dbReference type="Pfam" id="PF02771"/>
    </source>
</evidence>
<dbReference type="InterPro" id="IPR046373">
    <property type="entry name" value="Acyl-CoA_Oxase/DH_mid-dom_sf"/>
</dbReference>
<name>A0ABW1UQ12_9LACO</name>
<organism evidence="9 10">
    <name type="scientific">Lapidilactobacillus achengensis</name>
    <dbReference type="NCBI Taxonomy" id="2486000"/>
    <lineage>
        <taxon>Bacteria</taxon>
        <taxon>Bacillati</taxon>
        <taxon>Bacillota</taxon>
        <taxon>Bacilli</taxon>
        <taxon>Lactobacillales</taxon>
        <taxon>Lactobacillaceae</taxon>
        <taxon>Lapidilactobacillus</taxon>
    </lineage>
</organism>
<dbReference type="InterPro" id="IPR009075">
    <property type="entry name" value="AcylCo_DH/oxidase_C"/>
</dbReference>
<dbReference type="SUPFAM" id="SSF47203">
    <property type="entry name" value="Acyl-CoA dehydrogenase C-terminal domain-like"/>
    <property type="match status" value="1"/>
</dbReference>
<reference evidence="10" key="1">
    <citation type="journal article" date="2019" name="Int. J. Syst. Evol. Microbiol.">
        <title>The Global Catalogue of Microorganisms (GCM) 10K type strain sequencing project: providing services to taxonomists for standard genome sequencing and annotation.</title>
        <authorList>
            <consortium name="The Broad Institute Genomics Platform"/>
            <consortium name="The Broad Institute Genome Sequencing Center for Infectious Disease"/>
            <person name="Wu L."/>
            <person name="Ma J."/>
        </authorList>
    </citation>
    <scope>NUCLEOTIDE SEQUENCE [LARGE SCALE GENOMIC DNA]</scope>
    <source>
        <strain evidence="10">CCM 8897</strain>
    </source>
</reference>
<evidence type="ECO:0000256" key="2">
    <source>
        <dbReference type="ARBA" id="ARBA00009347"/>
    </source>
</evidence>
<dbReference type="RefSeq" id="WP_125597757.1">
    <property type="nucleotide sequence ID" value="NZ_JBHSSM010000017.1"/>
</dbReference>
<keyword evidence="5 9" id="KW-0560">Oxidoreductase</keyword>
<evidence type="ECO:0000256" key="1">
    <source>
        <dbReference type="ARBA" id="ARBA00001974"/>
    </source>
</evidence>
<dbReference type="Pfam" id="PF02771">
    <property type="entry name" value="Acyl-CoA_dh_N"/>
    <property type="match status" value="1"/>
</dbReference>
<dbReference type="InterPro" id="IPR013786">
    <property type="entry name" value="AcylCoA_DH/ox_N"/>
</dbReference>
<dbReference type="Proteomes" id="UP001596310">
    <property type="component" value="Unassembled WGS sequence"/>
</dbReference>
<dbReference type="InterPro" id="IPR037069">
    <property type="entry name" value="AcylCoA_DH/ox_N_sf"/>
</dbReference>
<dbReference type="Pfam" id="PF00441">
    <property type="entry name" value="Acyl-CoA_dh_1"/>
    <property type="match status" value="1"/>
</dbReference>
<dbReference type="GO" id="GO:0016491">
    <property type="term" value="F:oxidoreductase activity"/>
    <property type="evidence" value="ECO:0007669"/>
    <property type="project" value="UniProtKB-KW"/>
</dbReference>